<accession>A0A1R3I6T5</accession>
<name>A0A1R3I6T5_9ROSI</name>
<evidence type="ECO:0000313" key="1">
    <source>
        <dbReference type="EMBL" id="OMO78312.1"/>
    </source>
</evidence>
<evidence type="ECO:0000313" key="2">
    <source>
        <dbReference type="Proteomes" id="UP000187203"/>
    </source>
</evidence>
<dbReference type="EMBL" id="AWUE01018777">
    <property type="protein sequence ID" value="OMO78312.1"/>
    <property type="molecule type" value="Genomic_DNA"/>
</dbReference>
<keyword evidence="2" id="KW-1185">Reference proteome</keyword>
<dbReference type="Proteomes" id="UP000187203">
    <property type="component" value="Unassembled WGS sequence"/>
</dbReference>
<comment type="caution">
    <text evidence="1">The sequence shown here is derived from an EMBL/GenBank/DDBJ whole genome shotgun (WGS) entry which is preliminary data.</text>
</comment>
<sequence length="46" mass="5553">MKAFLGYPRENSQSFFFFFLVWMCEECERFLVFEMRSTWGAGNKAN</sequence>
<protein>
    <submittedName>
        <fullName evidence="1">Uncharacterized protein</fullName>
    </submittedName>
</protein>
<reference evidence="2" key="1">
    <citation type="submission" date="2013-09" db="EMBL/GenBank/DDBJ databases">
        <title>Corchorus olitorius genome sequencing.</title>
        <authorList>
            <person name="Alam M."/>
            <person name="Haque M.S."/>
            <person name="Islam M.S."/>
            <person name="Emdad E.M."/>
            <person name="Islam M.M."/>
            <person name="Ahmed B."/>
            <person name="Halim A."/>
            <person name="Hossen Q.M.M."/>
            <person name="Hossain M.Z."/>
            <person name="Ahmed R."/>
            <person name="Khan M.M."/>
            <person name="Islam R."/>
            <person name="Rashid M.M."/>
            <person name="Khan S.A."/>
            <person name="Rahman M.S."/>
            <person name="Alam M."/>
            <person name="Yahiya A.S."/>
            <person name="Khan M.S."/>
            <person name="Azam M.S."/>
            <person name="Haque T."/>
            <person name="Lashkar M.Z.H."/>
            <person name="Akhand A.I."/>
            <person name="Morshed G."/>
            <person name="Roy S."/>
            <person name="Uddin K.S."/>
            <person name="Rabeya T."/>
            <person name="Hossain A.S."/>
            <person name="Chowdhury A."/>
            <person name="Snigdha A.R."/>
            <person name="Mortoza M.S."/>
            <person name="Matin S.A."/>
            <person name="Hoque S.M.E."/>
            <person name="Islam M.K."/>
            <person name="Roy D.K."/>
            <person name="Haider R."/>
            <person name="Moosa M.M."/>
            <person name="Elias S.M."/>
            <person name="Hasan A.M."/>
            <person name="Jahan S."/>
            <person name="Shafiuddin M."/>
            <person name="Mahmood N."/>
            <person name="Shommy N.S."/>
        </authorList>
    </citation>
    <scope>NUCLEOTIDE SEQUENCE [LARGE SCALE GENOMIC DNA]</scope>
    <source>
        <strain evidence="2">cv. O-4</strain>
    </source>
</reference>
<dbReference type="AlphaFoldDB" id="A0A1R3I6T5"/>
<proteinExistence type="predicted"/>
<gene>
    <name evidence="1" type="ORF">COLO4_24785</name>
</gene>
<organism evidence="1 2">
    <name type="scientific">Corchorus olitorius</name>
    <dbReference type="NCBI Taxonomy" id="93759"/>
    <lineage>
        <taxon>Eukaryota</taxon>
        <taxon>Viridiplantae</taxon>
        <taxon>Streptophyta</taxon>
        <taxon>Embryophyta</taxon>
        <taxon>Tracheophyta</taxon>
        <taxon>Spermatophyta</taxon>
        <taxon>Magnoliopsida</taxon>
        <taxon>eudicotyledons</taxon>
        <taxon>Gunneridae</taxon>
        <taxon>Pentapetalae</taxon>
        <taxon>rosids</taxon>
        <taxon>malvids</taxon>
        <taxon>Malvales</taxon>
        <taxon>Malvaceae</taxon>
        <taxon>Grewioideae</taxon>
        <taxon>Apeibeae</taxon>
        <taxon>Corchorus</taxon>
    </lineage>
</organism>